<dbReference type="InterPro" id="IPR024706">
    <property type="entry name" value="Peroxiredoxin_AhpC-typ"/>
</dbReference>
<comment type="catalytic activity">
    <reaction evidence="11">
        <text>a hydroperoxide + [thioredoxin]-dithiol = an alcohol + [thioredoxin]-disulfide + H2O</text>
        <dbReference type="Rhea" id="RHEA:62620"/>
        <dbReference type="Rhea" id="RHEA-COMP:10698"/>
        <dbReference type="Rhea" id="RHEA-COMP:10700"/>
        <dbReference type="ChEBI" id="CHEBI:15377"/>
        <dbReference type="ChEBI" id="CHEBI:29950"/>
        <dbReference type="ChEBI" id="CHEBI:30879"/>
        <dbReference type="ChEBI" id="CHEBI:35924"/>
        <dbReference type="ChEBI" id="CHEBI:50058"/>
        <dbReference type="EC" id="1.11.1.24"/>
    </reaction>
</comment>
<evidence type="ECO:0000256" key="10">
    <source>
        <dbReference type="ARBA" id="ARBA00038489"/>
    </source>
</evidence>
<feature type="active site" description="Cysteine sulfenic acid (-SOH) intermediate; for peroxidase activity" evidence="12">
    <location>
        <position position="68"/>
    </location>
</feature>
<evidence type="ECO:0000256" key="5">
    <source>
        <dbReference type="ARBA" id="ARBA00022862"/>
    </source>
</evidence>
<evidence type="ECO:0000256" key="6">
    <source>
        <dbReference type="ARBA" id="ARBA00023002"/>
    </source>
</evidence>
<comment type="caution">
    <text evidence="14">The sequence shown here is derived from an EMBL/GenBank/DDBJ whole genome shotgun (WGS) entry which is preliminary data.</text>
</comment>
<evidence type="ECO:0000259" key="13">
    <source>
        <dbReference type="PROSITE" id="PS51352"/>
    </source>
</evidence>
<evidence type="ECO:0000256" key="2">
    <source>
        <dbReference type="ARBA" id="ARBA00011245"/>
    </source>
</evidence>
<dbReference type="Proteomes" id="UP000635726">
    <property type="component" value="Unassembled WGS sequence"/>
</dbReference>
<dbReference type="GO" id="GO:0045454">
    <property type="term" value="P:cell redox homeostasis"/>
    <property type="evidence" value="ECO:0007669"/>
    <property type="project" value="TreeGrafter"/>
</dbReference>
<organism evidence="14 15">
    <name type="scientific">Deinococcus aquiradiocola</name>
    <dbReference type="NCBI Taxonomy" id="393059"/>
    <lineage>
        <taxon>Bacteria</taxon>
        <taxon>Thermotogati</taxon>
        <taxon>Deinococcota</taxon>
        <taxon>Deinococci</taxon>
        <taxon>Deinococcales</taxon>
        <taxon>Deinococcaceae</taxon>
        <taxon>Deinococcus</taxon>
    </lineage>
</organism>
<dbReference type="GO" id="GO:0008379">
    <property type="term" value="F:thioredoxin peroxidase activity"/>
    <property type="evidence" value="ECO:0007669"/>
    <property type="project" value="TreeGrafter"/>
</dbReference>
<sequence>MKRITPPIYQPRRSLIPAATHPNTMAHMTITAGDTAPNTNHFLTRAHPHENRHWTVLYFYPQGNNPHCVMQSRRYQALKPEFDRLSVHLHAVSIDTEEDQKSFRSLCALDFPITSDAGHHISRAYGVLETQEYEGQAVTYARRETFLINPHGHIQHHWTNVDPNTNAAEVLQHIKDLQA</sequence>
<keyword evidence="6" id="KW-0560">Oxidoreductase</keyword>
<evidence type="ECO:0000256" key="12">
    <source>
        <dbReference type="PIRSR" id="PIRSR000239-1"/>
    </source>
</evidence>
<feature type="domain" description="Thioredoxin" evidence="13">
    <location>
        <begin position="30"/>
        <end position="179"/>
    </location>
</feature>
<evidence type="ECO:0000256" key="9">
    <source>
        <dbReference type="ARBA" id="ARBA00032824"/>
    </source>
</evidence>
<protein>
    <recommendedName>
        <fullName evidence="3">thioredoxin-dependent peroxiredoxin</fullName>
        <ecNumber evidence="3">1.11.1.24</ecNumber>
    </recommendedName>
    <alternativeName>
        <fullName evidence="9">Thioredoxin peroxidase</fullName>
    </alternativeName>
</protein>
<dbReference type="InterPro" id="IPR036249">
    <property type="entry name" value="Thioredoxin-like_sf"/>
</dbReference>
<dbReference type="InterPro" id="IPR050924">
    <property type="entry name" value="Peroxiredoxin_BCP/PrxQ"/>
</dbReference>
<dbReference type="CDD" id="cd03017">
    <property type="entry name" value="PRX_BCP"/>
    <property type="match status" value="1"/>
</dbReference>
<evidence type="ECO:0000256" key="7">
    <source>
        <dbReference type="ARBA" id="ARBA00023157"/>
    </source>
</evidence>
<dbReference type="PANTHER" id="PTHR42801">
    <property type="entry name" value="THIOREDOXIN-DEPENDENT PEROXIDE REDUCTASE"/>
    <property type="match status" value="1"/>
</dbReference>
<evidence type="ECO:0000256" key="3">
    <source>
        <dbReference type="ARBA" id="ARBA00013017"/>
    </source>
</evidence>
<dbReference type="InterPro" id="IPR000866">
    <property type="entry name" value="AhpC/TSA"/>
</dbReference>
<dbReference type="GO" id="GO:0034599">
    <property type="term" value="P:cellular response to oxidative stress"/>
    <property type="evidence" value="ECO:0007669"/>
    <property type="project" value="TreeGrafter"/>
</dbReference>
<keyword evidence="5" id="KW-0049">Antioxidant</keyword>
<dbReference type="GO" id="GO:0005737">
    <property type="term" value="C:cytoplasm"/>
    <property type="evidence" value="ECO:0007669"/>
    <property type="project" value="TreeGrafter"/>
</dbReference>
<evidence type="ECO:0000313" key="15">
    <source>
        <dbReference type="Proteomes" id="UP000635726"/>
    </source>
</evidence>
<dbReference type="SUPFAM" id="SSF52833">
    <property type="entry name" value="Thioredoxin-like"/>
    <property type="match status" value="1"/>
</dbReference>
<reference evidence="14" key="1">
    <citation type="journal article" date="2014" name="Int. J. Syst. Evol. Microbiol.">
        <title>Complete genome sequence of Corynebacterium casei LMG S-19264T (=DSM 44701T), isolated from a smear-ripened cheese.</title>
        <authorList>
            <consortium name="US DOE Joint Genome Institute (JGI-PGF)"/>
            <person name="Walter F."/>
            <person name="Albersmeier A."/>
            <person name="Kalinowski J."/>
            <person name="Ruckert C."/>
        </authorList>
    </citation>
    <scope>NUCLEOTIDE SEQUENCE</scope>
    <source>
        <strain evidence="14">JCM 14371</strain>
    </source>
</reference>
<dbReference type="PROSITE" id="PS51352">
    <property type="entry name" value="THIOREDOXIN_2"/>
    <property type="match status" value="1"/>
</dbReference>
<gene>
    <name evidence="14" type="ORF">GCM10008939_06950</name>
</gene>
<dbReference type="PANTHER" id="PTHR42801:SF4">
    <property type="entry name" value="AHPC_TSA FAMILY PROTEIN"/>
    <property type="match status" value="1"/>
</dbReference>
<dbReference type="EC" id="1.11.1.24" evidence="3"/>
<dbReference type="Gene3D" id="3.40.30.10">
    <property type="entry name" value="Glutaredoxin"/>
    <property type="match status" value="1"/>
</dbReference>
<dbReference type="Pfam" id="PF00578">
    <property type="entry name" value="AhpC-TSA"/>
    <property type="match status" value="1"/>
</dbReference>
<evidence type="ECO:0000256" key="1">
    <source>
        <dbReference type="ARBA" id="ARBA00003330"/>
    </source>
</evidence>
<proteinExistence type="inferred from homology"/>
<dbReference type="PIRSF" id="PIRSF000239">
    <property type="entry name" value="AHPC"/>
    <property type="match status" value="1"/>
</dbReference>
<evidence type="ECO:0000313" key="14">
    <source>
        <dbReference type="EMBL" id="GGJ65599.1"/>
    </source>
</evidence>
<keyword evidence="15" id="KW-1185">Reference proteome</keyword>
<evidence type="ECO:0000256" key="11">
    <source>
        <dbReference type="ARBA" id="ARBA00049091"/>
    </source>
</evidence>
<dbReference type="AlphaFoldDB" id="A0A917P7K2"/>
<accession>A0A917P7K2</accession>
<comment type="similarity">
    <text evidence="10">Belongs to the peroxiredoxin family. BCP/PrxQ subfamily.</text>
</comment>
<reference evidence="14" key="2">
    <citation type="submission" date="2020-09" db="EMBL/GenBank/DDBJ databases">
        <authorList>
            <person name="Sun Q."/>
            <person name="Ohkuma M."/>
        </authorList>
    </citation>
    <scope>NUCLEOTIDE SEQUENCE</scope>
    <source>
        <strain evidence="14">JCM 14371</strain>
    </source>
</reference>
<comment type="subunit">
    <text evidence="2">Monomer.</text>
</comment>
<keyword evidence="8" id="KW-0676">Redox-active center</keyword>
<comment type="function">
    <text evidence="1">Thiol-specific peroxidase that catalyzes the reduction of hydrogen peroxide and organic hydroperoxides to water and alcohols, respectively. Plays a role in cell protection against oxidative stress by detoxifying peroxides and as sensor of hydrogen peroxide-mediated signaling events.</text>
</comment>
<keyword evidence="4" id="KW-0575">Peroxidase</keyword>
<name>A0A917P7K2_9DEIO</name>
<evidence type="ECO:0000256" key="8">
    <source>
        <dbReference type="ARBA" id="ARBA00023284"/>
    </source>
</evidence>
<keyword evidence="7" id="KW-1015">Disulfide bond</keyword>
<evidence type="ECO:0000256" key="4">
    <source>
        <dbReference type="ARBA" id="ARBA00022559"/>
    </source>
</evidence>
<dbReference type="InterPro" id="IPR013766">
    <property type="entry name" value="Thioredoxin_domain"/>
</dbReference>
<dbReference type="EMBL" id="BMOE01000001">
    <property type="protein sequence ID" value="GGJ65599.1"/>
    <property type="molecule type" value="Genomic_DNA"/>
</dbReference>